<evidence type="ECO:0000313" key="4">
    <source>
        <dbReference type="Proteomes" id="UP001374579"/>
    </source>
</evidence>
<dbReference type="SUPFAM" id="SSF50729">
    <property type="entry name" value="PH domain-like"/>
    <property type="match status" value="1"/>
</dbReference>
<accession>A0AAN9ATG1</accession>
<protein>
    <recommendedName>
        <fullName evidence="2">PID domain-containing protein</fullName>
    </recommendedName>
</protein>
<proteinExistence type="predicted"/>
<feature type="compositionally biased region" description="Basic and acidic residues" evidence="1">
    <location>
        <begin position="182"/>
        <end position="192"/>
    </location>
</feature>
<comment type="caution">
    <text evidence="3">The sequence shown here is derived from an EMBL/GenBank/DDBJ whole genome shotgun (WGS) entry which is preliminary data.</text>
</comment>
<name>A0AAN9ATG1_9CAEN</name>
<feature type="compositionally biased region" description="Acidic residues" evidence="1">
    <location>
        <begin position="96"/>
        <end position="109"/>
    </location>
</feature>
<dbReference type="InterPro" id="IPR051133">
    <property type="entry name" value="Adapter_Engulfment-Domain"/>
</dbReference>
<dbReference type="PANTHER" id="PTHR11232:SF57">
    <property type="entry name" value="RE46159P"/>
    <property type="match status" value="1"/>
</dbReference>
<feature type="compositionally biased region" description="Basic and acidic residues" evidence="1">
    <location>
        <begin position="136"/>
        <end position="167"/>
    </location>
</feature>
<feature type="compositionally biased region" description="Basic residues" evidence="1">
    <location>
        <begin position="168"/>
        <end position="181"/>
    </location>
</feature>
<organism evidence="3 4">
    <name type="scientific">Littorina saxatilis</name>
    <dbReference type="NCBI Taxonomy" id="31220"/>
    <lineage>
        <taxon>Eukaryota</taxon>
        <taxon>Metazoa</taxon>
        <taxon>Spiralia</taxon>
        <taxon>Lophotrochozoa</taxon>
        <taxon>Mollusca</taxon>
        <taxon>Gastropoda</taxon>
        <taxon>Caenogastropoda</taxon>
        <taxon>Littorinimorpha</taxon>
        <taxon>Littorinoidea</taxon>
        <taxon>Littorinidae</taxon>
        <taxon>Littorina</taxon>
    </lineage>
</organism>
<dbReference type="EMBL" id="JBAMIC010000021">
    <property type="protein sequence ID" value="KAK7092963.1"/>
    <property type="molecule type" value="Genomic_DNA"/>
</dbReference>
<dbReference type="PANTHER" id="PTHR11232">
    <property type="entry name" value="PHOSPHOTYROSINE INTERACTION DOMAIN-CONTAINING FAMILY MEMBER"/>
    <property type="match status" value="1"/>
</dbReference>
<dbReference type="AlphaFoldDB" id="A0AAN9ATG1"/>
<feature type="compositionally biased region" description="Basic and acidic residues" evidence="1">
    <location>
        <begin position="110"/>
        <end position="124"/>
    </location>
</feature>
<dbReference type="Gene3D" id="2.30.29.30">
    <property type="entry name" value="Pleckstrin-homology domain (PH domain)/Phosphotyrosine-binding domain (PTB)"/>
    <property type="match status" value="1"/>
</dbReference>
<dbReference type="PROSITE" id="PS01179">
    <property type="entry name" value="PID"/>
    <property type="match status" value="1"/>
</dbReference>
<dbReference type="InterPro" id="IPR006020">
    <property type="entry name" value="PTB/PI_dom"/>
</dbReference>
<feature type="region of interest" description="Disordered" evidence="1">
    <location>
        <begin position="1"/>
        <end position="195"/>
    </location>
</feature>
<dbReference type="InterPro" id="IPR011993">
    <property type="entry name" value="PH-like_dom_sf"/>
</dbReference>
<evidence type="ECO:0000259" key="2">
    <source>
        <dbReference type="PROSITE" id="PS01179"/>
    </source>
</evidence>
<feature type="domain" description="PID" evidence="2">
    <location>
        <begin position="210"/>
        <end position="342"/>
    </location>
</feature>
<evidence type="ECO:0000256" key="1">
    <source>
        <dbReference type="SAM" id="MobiDB-lite"/>
    </source>
</evidence>
<feature type="compositionally biased region" description="Low complexity" evidence="1">
    <location>
        <begin position="44"/>
        <end position="57"/>
    </location>
</feature>
<reference evidence="3 4" key="1">
    <citation type="submission" date="2024-02" db="EMBL/GenBank/DDBJ databases">
        <title>Chromosome-scale genome assembly of the rough periwinkle Littorina saxatilis.</title>
        <authorList>
            <person name="De Jode A."/>
            <person name="Faria R."/>
            <person name="Formenti G."/>
            <person name="Sims Y."/>
            <person name="Smith T.P."/>
            <person name="Tracey A."/>
            <person name="Wood J.M.D."/>
            <person name="Zagrodzka Z.B."/>
            <person name="Johannesson K."/>
            <person name="Butlin R.K."/>
            <person name="Leder E.H."/>
        </authorList>
    </citation>
    <scope>NUCLEOTIDE SEQUENCE [LARGE SCALE GENOMIC DNA]</scope>
    <source>
        <strain evidence="3">Snail1</strain>
        <tissue evidence="3">Muscle</tissue>
    </source>
</reference>
<keyword evidence="4" id="KW-1185">Reference proteome</keyword>
<feature type="compositionally biased region" description="Low complexity" evidence="1">
    <location>
        <begin position="72"/>
        <end position="86"/>
    </location>
</feature>
<feature type="compositionally biased region" description="Polar residues" evidence="1">
    <location>
        <begin position="7"/>
        <end position="17"/>
    </location>
</feature>
<gene>
    <name evidence="3" type="ORF">V1264_008633</name>
</gene>
<evidence type="ECO:0000313" key="3">
    <source>
        <dbReference type="EMBL" id="KAK7092963.1"/>
    </source>
</evidence>
<sequence>MMAEADTVSNASSTLSSDIPGLSSLGDIAVTSDGAFGEDSDSELQAAADRLDTALTLEPDADIQTTLGSMQDSDSVGAASTSSSSARDPHDHNDSDSDDTDHDHDEDEDHKDQKDNDVDKDKSDVTAVHNGPDKNGGAKDKVDKNGTDSKSAKPKKEKDGSKKEKDGSKKRKNPLRLLKKLTKFDKPKKKEQNSFSEFEQVRIDKLPQVFVAKYLGMREVRGFCGLHHVRKPVDEMVQKVQTSLESKEPVELPLVYVVVSPRGLDIREHKLNKQKEKLPVGMVPIDFISYGVQDIKYWRVFTFIVVRELSSRSKVTECHAYLCDSSLNARKMALSLGASFKVYSRTLKKDGKVHNFQVELRPPDALADSLAEEDA</sequence>
<dbReference type="Proteomes" id="UP001374579">
    <property type="component" value="Unassembled WGS sequence"/>
</dbReference>